<sequence length="119" mass="13015">MIRRDVAEAWDECGELWHQMMLDTYDKHDEFMNIDFIGVAPELARGGGGAALLAALLADADAAGQAVFLAACGHQNRNWYARHGFASIRSYSCRVDGVPGHCDLEFMVRPAGHPQGHTS</sequence>
<dbReference type="PANTHER" id="PTHR42791">
    <property type="entry name" value="GNAT FAMILY ACETYLTRANSFERASE"/>
    <property type="match status" value="1"/>
</dbReference>
<feature type="domain" description="N-acetyltransferase" evidence="1">
    <location>
        <begin position="28"/>
        <end position="85"/>
    </location>
</feature>
<evidence type="ECO:0000313" key="3">
    <source>
        <dbReference type="Proteomes" id="UP000075714"/>
    </source>
</evidence>
<keyword evidence="3" id="KW-1185">Reference proteome</keyword>
<dbReference type="OrthoDB" id="535144at2759"/>
<dbReference type="GO" id="GO:0016747">
    <property type="term" value="F:acyltransferase activity, transferring groups other than amino-acyl groups"/>
    <property type="evidence" value="ECO:0007669"/>
    <property type="project" value="InterPro"/>
</dbReference>
<organism evidence="2 3">
    <name type="scientific">Gonium pectorale</name>
    <name type="common">Green alga</name>
    <dbReference type="NCBI Taxonomy" id="33097"/>
    <lineage>
        <taxon>Eukaryota</taxon>
        <taxon>Viridiplantae</taxon>
        <taxon>Chlorophyta</taxon>
        <taxon>core chlorophytes</taxon>
        <taxon>Chlorophyceae</taxon>
        <taxon>CS clade</taxon>
        <taxon>Chlamydomonadales</taxon>
        <taxon>Volvocaceae</taxon>
        <taxon>Gonium</taxon>
    </lineage>
</organism>
<evidence type="ECO:0000259" key="1">
    <source>
        <dbReference type="Pfam" id="PF00583"/>
    </source>
</evidence>
<dbReference type="InterPro" id="IPR016181">
    <property type="entry name" value="Acyl_CoA_acyltransferase"/>
</dbReference>
<reference evidence="3" key="1">
    <citation type="journal article" date="2016" name="Nat. Commun.">
        <title>The Gonium pectorale genome demonstrates co-option of cell cycle regulation during the evolution of multicellularity.</title>
        <authorList>
            <person name="Hanschen E.R."/>
            <person name="Marriage T.N."/>
            <person name="Ferris P.J."/>
            <person name="Hamaji T."/>
            <person name="Toyoda A."/>
            <person name="Fujiyama A."/>
            <person name="Neme R."/>
            <person name="Noguchi H."/>
            <person name="Minakuchi Y."/>
            <person name="Suzuki M."/>
            <person name="Kawai-Toyooka H."/>
            <person name="Smith D.R."/>
            <person name="Sparks H."/>
            <person name="Anderson J."/>
            <person name="Bakaric R."/>
            <person name="Luria V."/>
            <person name="Karger A."/>
            <person name="Kirschner M.W."/>
            <person name="Durand P.M."/>
            <person name="Michod R.E."/>
            <person name="Nozaki H."/>
            <person name="Olson B.J."/>
        </authorList>
    </citation>
    <scope>NUCLEOTIDE SEQUENCE [LARGE SCALE GENOMIC DNA]</scope>
    <source>
        <strain evidence="3">NIES-2863</strain>
    </source>
</reference>
<name>A0A150GQK2_GONPE</name>
<comment type="caution">
    <text evidence="2">The sequence shown here is derived from an EMBL/GenBank/DDBJ whole genome shotgun (WGS) entry which is preliminary data.</text>
</comment>
<dbReference type="Pfam" id="PF00583">
    <property type="entry name" value="Acetyltransf_1"/>
    <property type="match status" value="1"/>
</dbReference>
<dbReference type="InterPro" id="IPR000182">
    <property type="entry name" value="GNAT_dom"/>
</dbReference>
<dbReference type="InterPro" id="IPR052523">
    <property type="entry name" value="Trichothecene_AcTrans"/>
</dbReference>
<protein>
    <recommendedName>
        <fullName evidence="1">N-acetyltransferase domain-containing protein</fullName>
    </recommendedName>
</protein>
<dbReference type="AlphaFoldDB" id="A0A150GQK2"/>
<proteinExistence type="predicted"/>
<dbReference type="Proteomes" id="UP000075714">
    <property type="component" value="Unassembled WGS sequence"/>
</dbReference>
<dbReference type="Gene3D" id="3.40.630.30">
    <property type="match status" value="1"/>
</dbReference>
<dbReference type="EMBL" id="LSYV01000011">
    <property type="protein sequence ID" value="KXZ52081.1"/>
    <property type="molecule type" value="Genomic_DNA"/>
</dbReference>
<gene>
    <name evidence="2" type="ORF">GPECTOR_10g1104</name>
</gene>
<dbReference type="PANTHER" id="PTHR42791:SF1">
    <property type="entry name" value="N-ACETYLTRANSFERASE DOMAIN-CONTAINING PROTEIN"/>
    <property type="match status" value="1"/>
</dbReference>
<accession>A0A150GQK2</accession>
<evidence type="ECO:0000313" key="2">
    <source>
        <dbReference type="EMBL" id="KXZ52081.1"/>
    </source>
</evidence>
<dbReference type="SUPFAM" id="SSF55729">
    <property type="entry name" value="Acyl-CoA N-acyltransferases (Nat)"/>
    <property type="match status" value="1"/>
</dbReference>